<organism evidence="1 2">
    <name type="scientific">Mesorhizobium escarrei</name>
    <dbReference type="NCBI Taxonomy" id="666018"/>
    <lineage>
        <taxon>Bacteria</taxon>
        <taxon>Pseudomonadati</taxon>
        <taxon>Pseudomonadota</taxon>
        <taxon>Alphaproteobacteria</taxon>
        <taxon>Hyphomicrobiales</taxon>
        <taxon>Phyllobacteriaceae</taxon>
        <taxon>Mesorhizobium</taxon>
    </lineage>
</organism>
<dbReference type="EMBL" id="CAKXZT010000020">
    <property type="protein sequence ID" value="CAH2395662.1"/>
    <property type="molecule type" value="Genomic_DNA"/>
</dbReference>
<dbReference type="RefSeq" id="WP_254016569.1">
    <property type="nucleotide sequence ID" value="NZ_CAKXZT010000020.1"/>
</dbReference>
<dbReference type="Proteomes" id="UP001153050">
    <property type="component" value="Unassembled WGS sequence"/>
</dbReference>
<evidence type="ECO:0000313" key="1">
    <source>
        <dbReference type="EMBL" id="CAH2395662.1"/>
    </source>
</evidence>
<proteinExistence type="predicted"/>
<reference evidence="1 2" key="1">
    <citation type="submission" date="2022-03" db="EMBL/GenBank/DDBJ databases">
        <authorList>
            <person name="Brunel B."/>
        </authorList>
    </citation>
    <scope>NUCLEOTIDE SEQUENCE [LARGE SCALE GENOMIC DNA]</scope>
    <source>
        <strain evidence="1">STM5069sample</strain>
    </source>
</reference>
<accession>A0ABN8JEW0</accession>
<keyword evidence="2" id="KW-1185">Reference proteome</keyword>
<name>A0ABN8JEW0_9HYPH</name>
<sequence>MDTSGAVTGSAISGVGMVIGLTTPRLLSSEDPSGIPAGVPRLADVVPDDVPVVVDSVAVLLEDDVLDAVELQVPDAVETVGLADDVPLVPPPSKVEVLPAT</sequence>
<protein>
    <submittedName>
        <fullName evidence="1">Uncharacterized protein</fullName>
    </submittedName>
</protein>
<comment type="caution">
    <text evidence="1">The sequence shown here is derived from an EMBL/GenBank/DDBJ whole genome shotgun (WGS) entry which is preliminary data.</text>
</comment>
<gene>
    <name evidence="1" type="ORF">MES5069_1160003</name>
</gene>
<evidence type="ECO:0000313" key="2">
    <source>
        <dbReference type="Proteomes" id="UP001153050"/>
    </source>
</evidence>